<proteinExistence type="predicted"/>
<keyword evidence="2" id="KW-0812">Transmembrane</keyword>
<feature type="transmembrane region" description="Helical" evidence="2">
    <location>
        <begin position="48"/>
        <end position="69"/>
    </location>
</feature>
<feature type="transmembrane region" description="Helical" evidence="2">
    <location>
        <begin position="125"/>
        <end position="145"/>
    </location>
</feature>
<keyword evidence="2" id="KW-1133">Transmembrane helix</keyword>
<name>A0A561WFR7_9ACTN</name>
<dbReference type="EMBL" id="VIXA01000002">
    <property type="protein sequence ID" value="TWG22704.1"/>
    <property type="molecule type" value="Genomic_DNA"/>
</dbReference>
<protein>
    <submittedName>
        <fullName evidence="3">Uncharacterized protein</fullName>
    </submittedName>
</protein>
<evidence type="ECO:0000256" key="2">
    <source>
        <dbReference type="SAM" id="Phobius"/>
    </source>
</evidence>
<gene>
    <name evidence="3" type="ORF">FHX75_121237</name>
</gene>
<keyword evidence="2" id="KW-0472">Membrane</keyword>
<organism evidence="3 4">
    <name type="scientific">Micromonospora palomenae</name>
    <dbReference type="NCBI Taxonomy" id="1461247"/>
    <lineage>
        <taxon>Bacteria</taxon>
        <taxon>Bacillati</taxon>
        <taxon>Actinomycetota</taxon>
        <taxon>Actinomycetes</taxon>
        <taxon>Micromonosporales</taxon>
        <taxon>Micromonosporaceae</taxon>
        <taxon>Micromonospora</taxon>
    </lineage>
</organism>
<dbReference type="RefSeq" id="WP_154941143.1">
    <property type="nucleotide sequence ID" value="NZ_VIXA01000002.1"/>
</dbReference>
<feature type="region of interest" description="Disordered" evidence="1">
    <location>
        <begin position="1"/>
        <end position="26"/>
    </location>
</feature>
<feature type="compositionally biased region" description="Basic and acidic residues" evidence="1">
    <location>
        <begin position="204"/>
        <end position="215"/>
    </location>
</feature>
<feature type="transmembrane region" description="Helical" evidence="2">
    <location>
        <begin position="95"/>
        <end position="113"/>
    </location>
</feature>
<dbReference type="AlphaFoldDB" id="A0A561WFR7"/>
<evidence type="ECO:0000313" key="3">
    <source>
        <dbReference type="EMBL" id="TWG22704.1"/>
    </source>
</evidence>
<feature type="transmembrane region" description="Helical" evidence="2">
    <location>
        <begin position="165"/>
        <end position="186"/>
    </location>
</feature>
<evidence type="ECO:0000256" key="1">
    <source>
        <dbReference type="SAM" id="MobiDB-lite"/>
    </source>
</evidence>
<evidence type="ECO:0000313" key="4">
    <source>
        <dbReference type="Proteomes" id="UP000319927"/>
    </source>
</evidence>
<dbReference type="OrthoDB" id="3405913at2"/>
<feature type="region of interest" description="Disordered" evidence="1">
    <location>
        <begin position="189"/>
        <end position="236"/>
    </location>
</feature>
<accession>A0A561WFR7</accession>
<dbReference type="Proteomes" id="UP000319927">
    <property type="component" value="Unassembled WGS sequence"/>
</dbReference>
<reference evidence="3 4" key="1">
    <citation type="submission" date="2019-06" db="EMBL/GenBank/DDBJ databases">
        <title>Sequencing the genomes of 1000 actinobacteria strains.</title>
        <authorList>
            <person name="Klenk H.-P."/>
        </authorList>
    </citation>
    <scope>NUCLEOTIDE SEQUENCE [LARGE SCALE GENOMIC DNA]</scope>
    <source>
        <strain evidence="3 4">DSM 102131</strain>
    </source>
</reference>
<keyword evidence="4" id="KW-1185">Reference proteome</keyword>
<comment type="caution">
    <text evidence="3">The sequence shown here is derived from an EMBL/GenBank/DDBJ whole genome shotgun (WGS) entry which is preliminary data.</text>
</comment>
<sequence length="236" mass="24268">MSQDLPVPRQEDRSDGTAVVEWGSPSPAPAGRWGRALGGLGRDRRLPLVLAVLGAVAATASLVGEWLVMTLPNGGPEGNVTVRVPGGVAEVDGFGVAYLVGLLLLAAVTALALRGGPAVRREARLAGLAVAGALLALLTATAFSLDDSGQRALFYSSEDGFRVDYGRGLVMAFVATALAGAALQLAGRQPAERSEADTDPEAEPVDHRRPGRAQDDGPADLTVTPTVPFARRESAG</sequence>